<proteinExistence type="predicted"/>
<protein>
    <recommendedName>
        <fullName evidence="3">Nucleolar 27S pre-rRNA processing Urb2/Npa2 C-terminal domain-containing protein</fullName>
    </recommendedName>
</protein>
<evidence type="ECO:0008006" key="3">
    <source>
        <dbReference type="Google" id="ProtNLM"/>
    </source>
</evidence>
<sequence>MLLPEVLRMPKQTLRVSIGIQLRKDIIERIFGAPEESEKMTASPLQSKICDGPEELFLALRSSNYAIEERILLAQTHWSSPSFTLGHKDIYFLKWMLEPDLHDPKRKRKSDDPLTSPAHLEIFWAFLHQLIIKVESQDLVNLISVSGFLPLARATISGWSNLSKNPEAFSNTLSSLQTLWPLLCQRLSFELSVELFHGFLQSLIQETAPVAGQIEEMALLILKGLLSIIQQPSNYRKALNAILKQNLLILQLKISLKLTFGSTLGVLILRMMYDLIFNVENVKKLLHAGDGQLDWLDSFRIASQADDETTLAVFEILPHFLQIFAREWPRFQSQLSNSSRSHNGSQFALGRTPTTPLAHFHASRTLALNIFSSSHKLIKALGSAGSIELNSRSVEKFKVIVGLIMDCNIYEPTEAVHHEILDSIAHDCISYLADESISTVSHAWEVLVYLLKMDYDLIGHRLDSILPHLVGPSPSEVLINPVLIFLNTLFDWYSKAKQLPVLLTKFIDTIESRLGQFSLDAITNGPLMSRIISERSHEEIRLSMSYTQMSLMHDSLSHRLLNGLLRARIQPEGHISERSSKRRKLSAIESSPAAKPEDLIVQTPKPSVENRDFCIVLSFFYDIFAIAASRSSLQSKERSDLSAKLSSFGSQIIKTIIQPTLEQWPPRKGKNRFRKWTNFIEQSILASAFRTLTSIFRSQSRQLSPEIEVSLTEWLEFFPLIFEVKKQRVNPELITELMRLCLEFTSYKLFLMKSIDLTIPHAVYNALFLLIENLADSPECSLWSGRIAPITFADCPCAIWHYLTTLHLSEFTTLATPTQLSKFAEILVNSCAQTDKTYQTKSFDISIADITQDCLSAPAFHEAYRLREPMMKQLIKAFDCILPLSEDANNTSFQLSIQQLKKANQLYCIISVFPLSYLTKSIRKFLLSWTLLWNKVLSIQRASKSEGKHSFVSRCHSRSSLCKLLQDSNYSIKCAALKEATNLAVLCLAEGSHGHQGDKNLDEMTQTMLTAIIAHLFKNAKTGKRSDVELLSPLFSALVLRVEAMAQVFDFSGGVRSEDQMLFASLQALADHAQSSFAATLQICTQVLLPQPLHDIIEPLLQSLQRIFKNFHSQQKVVPGVGLLKLYKVYLQLRRITEPEKFENTKFPIDLTPFLPILHGENKRENQSSVLSLTALQVAPQEVLEVFEEMIQIQRCQFLPLPRSCVNAFQILVMSHIRFRMEKSSLISDEAHRSSMRRLLIQSCKNSTEKEFESALTMVLDESSRAFESCRLKSIGQENSIRGYILIDVAVTMALNGPTSLASEAKKFEEDCVLKLFKYIRLLSECPDDNSDSKIKFLFWKTSLIDQICIHKMYRINRHCMLEILETLTELSFLPFSQTHQSLHEQLVAITLRLNHEHCHRSLTAMFPLLLSLFAQLLAPSLDLTAYSRLLADFSSTSALNGAFSKHAPFFLIRLMSNLPKHRTPTLEYGLTSLVNTLGKFERSSVGSMIHENPNQFDVYEYDVQMIWRKTLKAWETSRWRRRSERHLRVPLTSSALRSTVGFRHSVCFPIERSMPGLVEIAKGGLGLGALRELPSQNFMMLIQLW</sequence>
<accession>A0A9Q3BCA9</accession>
<keyword evidence="2" id="KW-1185">Reference proteome</keyword>
<name>A0A9Q3BCA9_9BASI</name>
<evidence type="ECO:0000313" key="1">
    <source>
        <dbReference type="EMBL" id="MBW0462351.1"/>
    </source>
</evidence>
<gene>
    <name evidence="1" type="ORF">O181_002066</name>
</gene>
<dbReference type="Proteomes" id="UP000765509">
    <property type="component" value="Unassembled WGS sequence"/>
</dbReference>
<dbReference type="EMBL" id="AVOT02000334">
    <property type="protein sequence ID" value="MBW0462351.1"/>
    <property type="molecule type" value="Genomic_DNA"/>
</dbReference>
<evidence type="ECO:0000313" key="2">
    <source>
        <dbReference type="Proteomes" id="UP000765509"/>
    </source>
</evidence>
<comment type="caution">
    <text evidence="1">The sequence shown here is derived from an EMBL/GenBank/DDBJ whole genome shotgun (WGS) entry which is preliminary data.</text>
</comment>
<reference evidence="1" key="1">
    <citation type="submission" date="2021-03" db="EMBL/GenBank/DDBJ databases">
        <title>Draft genome sequence of rust myrtle Austropuccinia psidii MF-1, a brazilian biotype.</title>
        <authorList>
            <person name="Quecine M.C."/>
            <person name="Pachon D.M.R."/>
            <person name="Bonatelli M.L."/>
            <person name="Correr F.H."/>
            <person name="Franceschini L.M."/>
            <person name="Leite T.F."/>
            <person name="Margarido G.R.A."/>
            <person name="Almeida C.A."/>
            <person name="Ferrarezi J.A."/>
            <person name="Labate C.A."/>
        </authorList>
    </citation>
    <scope>NUCLEOTIDE SEQUENCE</scope>
    <source>
        <strain evidence="1">MF-1</strain>
    </source>
</reference>
<organism evidence="1 2">
    <name type="scientific">Austropuccinia psidii MF-1</name>
    <dbReference type="NCBI Taxonomy" id="1389203"/>
    <lineage>
        <taxon>Eukaryota</taxon>
        <taxon>Fungi</taxon>
        <taxon>Dikarya</taxon>
        <taxon>Basidiomycota</taxon>
        <taxon>Pucciniomycotina</taxon>
        <taxon>Pucciniomycetes</taxon>
        <taxon>Pucciniales</taxon>
        <taxon>Sphaerophragmiaceae</taxon>
        <taxon>Austropuccinia</taxon>
    </lineage>
</organism>
<dbReference type="OrthoDB" id="2499190at2759"/>